<protein>
    <submittedName>
        <fullName evidence="3">Uncharacterized protein</fullName>
    </submittedName>
</protein>
<accession>A0A841EE73</accession>
<dbReference type="RefSeq" id="WP_184131490.1">
    <property type="nucleotide sequence ID" value="NZ_JACHKT010000005.1"/>
</dbReference>
<evidence type="ECO:0000313" key="4">
    <source>
        <dbReference type="Proteomes" id="UP000524404"/>
    </source>
</evidence>
<dbReference type="AlphaFoldDB" id="A0A841EE73"/>
<keyword evidence="2" id="KW-0472">Membrane</keyword>
<dbReference type="Proteomes" id="UP000524404">
    <property type="component" value="Unassembled WGS sequence"/>
</dbReference>
<dbReference type="EMBL" id="JACHKT010000005">
    <property type="protein sequence ID" value="MBB6002457.1"/>
    <property type="molecule type" value="Genomic_DNA"/>
</dbReference>
<feature type="transmembrane region" description="Helical" evidence="2">
    <location>
        <begin position="60"/>
        <end position="81"/>
    </location>
</feature>
<proteinExistence type="predicted"/>
<keyword evidence="2" id="KW-0812">Transmembrane</keyword>
<keyword evidence="4" id="KW-1185">Reference proteome</keyword>
<reference evidence="3 4" key="1">
    <citation type="submission" date="2020-08" db="EMBL/GenBank/DDBJ databases">
        <title>Functional genomics of gut bacteria from endangered species of beetles.</title>
        <authorList>
            <person name="Carlos-Shanley C."/>
        </authorList>
    </citation>
    <scope>NUCLEOTIDE SEQUENCE [LARGE SCALE GENOMIC DNA]</scope>
    <source>
        <strain evidence="3 4">S00070</strain>
    </source>
</reference>
<gene>
    <name evidence="3" type="ORF">HNP25_001109</name>
</gene>
<comment type="caution">
    <text evidence="3">The sequence shown here is derived from an EMBL/GenBank/DDBJ whole genome shotgun (WGS) entry which is preliminary data.</text>
</comment>
<sequence length="135" mass="15390">MKPDIPKKAPGQKLVKRMPLRTKWILCATAGLLLFGFGISVVGTASTIKAEPNVPFFRWFIWGLYGLIITSLGLVSFGQAIRFRVLMDINKRFSRQEKEMMKQIKKLNHLGEVLRGKEDKKEEKKAKAGDKDKKD</sequence>
<evidence type="ECO:0000256" key="2">
    <source>
        <dbReference type="SAM" id="Phobius"/>
    </source>
</evidence>
<evidence type="ECO:0000256" key="1">
    <source>
        <dbReference type="SAM" id="MobiDB-lite"/>
    </source>
</evidence>
<name>A0A841EE73_9BACT</name>
<feature type="region of interest" description="Disordered" evidence="1">
    <location>
        <begin position="115"/>
        <end position="135"/>
    </location>
</feature>
<evidence type="ECO:0000313" key="3">
    <source>
        <dbReference type="EMBL" id="MBB6002457.1"/>
    </source>
</evidence>
<organism evidence="3 4">
    <name type="scientific">Arcicella rosea</name>
    <dbReference type="NCBI Taxonomy" id="502909"/>
    <lineage>
        <taxon>Bacteria</taxon>
        <taxon>Pseudomonadati</taxon>
        <taxon>Bacteroidota</taxon>
        <taxon>Cytophagia</taxon>
        <taxon>Cytophagales</taxon>
        <taxon>Flectobacillaceae</taxon>
        <taxon>Arcicella</taxon>
    </lineage>
</organism>
<keyword evidence="2" id="KW-1133">Transmembrane helix</keyword>